<reference evidence="1 2" key="1">
    <citation type="submission" date="2020-08" db="EMBL/GenBank/DDBJ databases">
        <title>Genome sequence of Erysipelothrix inopinata DSM 15511T.</title>
        <authorList>
            <person name="Hyun D.-W."/>
            <person name="Bae J.-W."/>
        </authorList>
    </citation>
    <scope>NUCLEOTIDE SEQUENCE [LARGE SCALE GENOMIC DNA]</scope>
    <source>
        <strain evidence="1 2">DSM 15511</strain>
    </source>
</reference>
<dbReference type="KEGG" id="eio:H9L01_06855"/>
<evidence type="ECO:0000313" key="1">
    <source>
        <dbReference type="EMBL" id="QNN60089.1"/>
    </source>
</evidence>
<gene>
    <name evidence="1" type="ORF">H9L01_06855</name>
</gene>
<proteinExistence type="predicted"/>
<dbReference type="Proteomes" id="UP000515928">
    <property type="component" value="Chromosome"/>
</dbReference>
<dbReference type="AlphaFoldDB" id="A0A7G9RWW4"/>
<dbReference type="EMBL" id="CP060715">
    <property type="protein sequence ID" value="QNN60089.1"/>
    <property type="molecule type" value="Genomic_DNA"/>
</dbReference>
<name>A0A7G9RWW4_9FIRM</name>
<dbReference type="RefSeq" id="WP_187533221.1">
    <property type="nucleotide sequence ID" value="NZ_CBCSHU010000020.1"/>
</dbReference>
<evidence type="ECO:0000313" key="2">
    <source>
        <dbReference type="Proteomes" id="UP000515928"/>
    </source>
</evidence>
<keyword evidence="2" id="KW-1185">Reference proteome</keyword>
<accession>A0A7G9RWW4</accession>
<protein>
    <submittedName>
        <fullName evidence="1">Uncharacterized protein</fullName>
    </submittedName>
</protein>
<sequence>MVELVDGYTIDDFEFRHVKTEGMKLYFECTNPDTEKAVRHVKNLIKGSEMGRALYFTVTAE</sequence>
<organism evidence="1 2">
    <name type="scientific">Erysipelothrix inopinata</name>
    <dbReference type="NCBI Taxonomy" id="225084"/>
    <lineage>
        <taxon>Bacteria</taxon>
        <taxon>Bacillati</taxon>
        <taxon>Bacillota</taxon>
        <taxon>Erysipelotrichia</taxon>
        <taxon>Erysipelotrichales</taxon>
        <taxon>Erysipelotrichaceae</taxon>
        <taxon>Erysipelothrix</taxon>
    </lineage>
</organism>